<comment type="caution">
    <text evidence="6">The sequence shown here is derived from an EMBL/GenBank/DDBJ whole genome shotgun (WGS) entry which is preliminary data.</text>
</comment>
<dbReference type="OrthoDB" id="9788822at2"/>
<feature type="binding site" evidence="5">
    <location>
        <position position="177"/>
    </location>
    <ligand>
        <name>substrate</name>
    </ligand>
</feature>
<dbReference type="HAMAP" id="MF_00313">
    <property type="entry name" value="Glutaminase"/>
    <property type="match status" value="1"/>
</dbReference>
<dbReference type="PANTHER" id="PTHR12544">
    <property type="entry name" value="GLUTAMINASE"/>
    <property type="match status" value="1"/>
</dbReference>
<dbReference type="GO" id="GO:0006543">
    <property type="term" value="P:L-glutamine catabolic process"/>
    <property type="evidence" value="ECO:0007669"/>
    <property type="project" value="TreeGrafter"/>
</dbReference>
<dbReference type="NCBIfam" id="TIGR03814">
    <property type="entry name" value="Gln_ase"/>
    <property type="match status" value="1"/>
</dbReference>
<keyword evidence="3 5" id="KW-0378">Hydrolase</keyword>
<organism evidence="6 7">
    <name type="scientific">Seongchinamella sediminis</name>
    <dbReference type="NCBI Taxonomy" id="2283635"/>
    <lineage>
        <taxon>Bacteria</taxon>
        <taxon>Pseudomonadati</taxon>
        <taxon>Pseudomonadota</taxon>
        <taxon>Gammaproteobacteria</taxon>
        <taxon>Cellvibrionales</taxon>
        <taxon>Halieaceae</taxon>
        <taxon>Seongchinamella</taxon>
    </lineage>
</organism>
<sequence length="377" mass="39721">MRRQLYRHRLLRAEVDRTGLCLRTGDPGPQAPRAIPVTRLGAAVAAGLLLALASAGAPAAALDTAALEAAVDSAYRAYRDHNEGDPAQYIPALAAAEPDRFGIVVMTADGRVIARGDSGTAFPIMSAAKPFTAALVMQQRGPQAVVRELGVEPTGDPFNALTGIIRQRNEPLNPLVNAGAITAVSLIQAAEPEQRWPLLLDYYSRFAGEPLHIQEDVYRSVAGSNYRNRALVNLLQQESWLQAEAASTLDIYNKQSCVAVTARQLAVMGATLANAGVNPATGERVLEAPLVTHLLALMTLSGFYDESGWWAFTAGLPAKSGVGGGIVAVAPGKLAIATFSPRLSPAGNSVRGMLAIQAISRQLGLSVFNPGAPYQSP</sequence>
<dbReference type="PANTHER" id="PTHR12544:SF48">
    <property type="entry name" value="GLUTAMINASE 1"/>
    <property type="match status" value="1"/>
</dbReference>
<name>A0A3L7E1D2_9GAMM</name>
<evidence type="ECO:0000256" key="2">
    <source>
        <dbReference type="ARBA" id="ARBA00012918"/>
    </source>
</evidence>
<evidence type="ECO:0000313" key="7">
    <source>
        <dbReference type="Proteomes" id="UP000265509"/>
    </source>
</evidence>
<comment type="similarity">
    <text evidence="1 5">Belongs to the glutaminase family.</text>
</comment>
<reference evidence="6 7" key="1">
    <citation type="submission" date="2018-07" db="EMBL/GenBank/DDBJ databases">
        <title>Halioglobus sp. genome submission.</title>
        <authorList>
            <person name="Ye M.-Q."/>
            <person name="Du Z.-J."/>
        </authorList>
    </citation>
    <scope>NUCLEOTIDE SEQUENCE [LARGE SCALE GENOMIC DNA]</scope>
    <source>
        <strain evidence="6 7">U0301</strain>
    </source>
</reference>
<evidence type="ECO:0000256" key="5">
    <source>
        <dbReference type="HAMAP-Rule" id="MF_00313"/>
    </source>
</evidence>
<feature type="binding site" evidence="5">
    <location>
        <position position="126"/>
    </location>
    <ligand>
        <name>substrate</name>
    </ligand>
</feature>
<feature type="binding site" evidence="5">
    <location>
        <position position="252"/>
    </location>
    <ligand>
        <name>substrate</name>
    </ligand>
</feature>
<dbReference type="GO" id="GO:0004359">
    <property type="term" value="F:glutaminase activity"/>
    <property type="evidence" value="ECO:0007669"/>
    <property type="project" value="UniProtKB-UniRule"/>
</dbReference>
<proteinExistence type="inferred from homology"/>
<dbReference type="EMBL" id="QRAN01000009">
    <property type="protein sequence ID" value="RLQ21942.1"/>
    <property type="molecule type" value="Genomic_DNA"/>
</dbReference>
<evidence type="ECO:0000256" key="4">
    <source>
        <dbReference type="ARBA" id="ARBA00049534"/>
    </source>
</evidence>
<feature type="binding site" evidence="5">
    <location>
        <position position="228"/>
    </location>
    <ligand>
        <name>substrate</name>
    </ligand>
</feature>
<keyword evidence="7" id="KW-1185">Reference proteome</keyword>
<evidence type="ECO:0000256" key="3">
    <source>
        <dbReference type="ARBA" id="ARBA00022801"/>
    </source>
</evidence>
<comment type="subunit">
    <text evidence="5">Homotetramer.</text>
</comment>
<evidence type="ECO:0000256" key="1">
    <source>
        <dbReference type="ARBA" id="ARBA00011076"/>
    </source>
</evidence>
<dbReference type="SUPFAM" id="SSF56601">
    <property type="entry name" value="beta-lactamase/transpeptidase-like"/>
    <property type="match status" value="1"/>
</dbReference>
<dbReference type="Gene3D" id="3.40.710.10">
    <property type="entry name" value="DD-peptidase/beta-lactamase superfamily"/>
    <property type="match status" value="1"/>
</dbReference>
<dbReference type="AlphaFoldDB" id="A0A3L7E1D2"/>
<keyword evidence="5" id="KW-0007">Acetylation</keyword>
<dbReference type="InterPro" id="IPR015868">
    <property type="entry name" value="Glutaminase"/>
</dbReference>
<dbReference type="Pfam" id="PF04960">
    <property type="entry name" value="Glutaminase"/>
    <property type="match status" value="1"/>
</dbReference>
<dbReference type="InterPro" id="IPR012338">
    <property type="entry name" value="Beta-lactam/transpept-like"/>
</dbReference>
<evidence type="ECO:0000313" key="6">
    <source>
        <dbReference type="EMBL" id="RLQ21942.1"/>
    </source>
</evidence>
<dbReference type="GO" id="GO:0006537">
    <property type="term" value="P:glutamate biosynthetic process"/>
    <property type="evidence" value="ECO:0007669"/>
    <property type="project" value="TreeGrafter"/>
</dbReference>
<comment type="caution">
    <text evidence="5">Lacks conserved residue(s) required for the propagation of feature annotation.</text>
</comment>
<feature type="binding site" evidence="5">
    <location>
        <position position="322"/>
    </location>
    <ligand>
        <name>substrate</name>
    </ligand>
</feature>
<feature type="binding site" evidence="5">
    <location>
        <position position="304"/>
    </location>
    <ligand>
        <name>substrate</name>
    </ligand>
</feature>
<dbReference type="EC" id="3.5.1.2" evidence="2 5"/>
<dbReference type="Proteomes" id="UP000265509">
    <property type="component" value="Unassembled WGS sequence"/>
</dbReference>
<accession>A0A3L7E1D2</accession>
<protein>
    <recommendedName>
        <fullName evidence="2 5">Glutaminase</fullName>
        <ecNumber evidence="2 5">3.5.1.2</ecNumber>
    </recommendedName>
</protein>
<comment type="catalytic activity">
    <reaction evidence="4 5">
        <text>L-glutamine + H2O = L-glutamate + NH4(+)</text>
        <dbReference type="Rhea" id="RHEA:15889"/>
        <dbReference type="ChEBI" id="CHEBI:15377"/>
        <dbReference type="ChEBI" id="CHEBI:28938"/>
        <dbReference type="ChEBI" id="CHEBI:29985"/>
        <dbReference type="ChEBI" id="CHEBI:58359"/>
        <dbReference type="EC" id="3.5.1.2"/>
    </reaction>
</comment>
<gene>
    <name evidence="5 6" type="primary">glsA</name>
    <name evidence="6" type="ORF">DWB85_10160</name>
</gene>